<evidence type="ECO:0000313" key="1">
    <source>
        <dbReference type="EMBL" id="PKI54002.1"/>
    </source>
</evidence>
<protein>
    <submittedName>
        <fullName evidence="1">Uncharacterized protein</fullName>
    </submittedName>
</protein>
<comment type="caution">
    <text evidence="1">The sequence shown here is derived from an EMBL/GenBank/DDBJ whole genome shotgun (WGS) entry which is preliminary data.</text>
</comment>
<dbReference type="AlphaFoldDB" id="A0A2I0JCP7"/>
<dbReference type="Proteomes" id="UP000233551">
    <property type="component" value="Unassembled WGS sequence"/>
</dbReference>
<gene>
    <name evidence="1" type="ORF">CRG98_025613</name>
</gene>
<proteinExistence type="predicted"/>
<sequence>MTWALRSARTRAVSTPIPLMQLKLRVIRHMKRICLRKLIISINGDFVAHEGPSNRSGQLQRLTDQFEKLLSVVAKDEGAIDPLNDICLIQDRTTRRTLGVGELQGRVYYLRRVAS</sequence>
<reference evidence="1 2" key="1">
    <citation type="submission" date="2017-11" db="EMBL/GenBank/DDBJ databases">
        <title>De-novo sequencing of pomegranate (Punica granatum L.) genome.</title>
        <authorList>
            <person name="Akparov Z."/>
            <person name="Amiraslanov A."/>
            <person name="Hajiyeva S."/>
            <person name="Abbasov M."/>
            <person name="Kaur K."/>
            <person name="Hamwieh A."/>
            <person name="Solovyev V."/>
            <person name="Salamov A."/>
            <person name="Braich B."/>
            <person name="Kosarev P."/>
            <person name="Mahmoud A."/>
            <person name="Hajiyev E."/>
            <person name="Babayeva S."/>
            <person name="Izzatullayeva V."/>
            <person name="Mammadov A."/>
            <person name="Mammadov A."/>
            <person name="Sharifova S."/>
            <person name="Ojaghi J."/>
            <person name="Eynullazada K."/>
            <person name="Bayramov B."/>
            <person name="Abdulazimova A."/>
            <person name="Shahmuradov I."/>
        </authorList>
    </citation>
    <scope>NUCLEOTIDE SEQUENCE [LARGE SCALE GENOMIC DNA]</scope>
    <source>
        <strain evidence="2">cv. AG2017</strain>
        <tissue evidence="1">Leaf</tissue>
    </source>
</reference>
<name>A0A2I0JCP7_PUNGR</name>
<dbReference type="EMBL" id="PGOL01001817">
    <property type="protein sequence ID" value="PKI54002.1"/>
    <property type="molecule type" value="Genomic_DNA"/>
</dbReference>
<evidence type="ECO:0000313" key="2">
    <source>
        <dbReference type="Proteomes" id="UP000233551"/>
    </source>
</evidence>
<accession>A0A2I0JCP7</accession>
<organism evidence="1 2">
    <name type="scientific">Punica granatum</name>
    <name type="common">Pomegranate</name>
    <dbReference type="NCBI Taxonomy" id="22663"/>
    <lineage>
        <taxon>Eukaryota</taxon>
        <taxon>Viridiplantae</taxon>
        <taxon>Streptophyta</taxon>
        <taxon>Embryophyta</taxon>
        <taxon>Tracheophyta</taxon>
        <taxon>Spermatophyta</taxon>
        <taxon>Magnoliopsida</taxon>
        <taxon>eudicotyledons</taxon>
        <taxon>Gunneridae</taxon>
        <taxon>Pentapetalae</taxon>
        <taxon>rosids</taxon>
        <taxon>malvids</taxon>
        <taxon>Myrtales</taxon>
        <taxon>Lythraceae</taxon>
        <taxon>Punica</taxon>
    </lineage>
</organism>
<keyword evidence="2" id="KW-1185">Reference proteome</keyword>